<dbReference type="AlphaFoldDB" id="A0A9P6MKC4"/>
<proteinExistence type="predicted"/>
<evidence type="ECO:0000256" key="1">
    <source>
        <dbReference type="SAM" id="MobiDB-lite"/>
    </source>
</evidence>
<keyword evidence="2" id="KW-0812">Transmembrane</keyword>
<evidence type="ECO:0000313" key="3">
    <source>
        <dbReference type="EMBL" id="KAG0005978.1"/>
    </source>
</evidence>
<dbReference type="OrthoDB" id="341353at2759"/>
<keyword evidence="2" id="KW-1133">Transmembrane helix</keyword>
<keyword evidence="2" id="KW-0472">Membrane</keyword>
<accession>A0A9P6MKC4</accession>
<feature type="transmembrane region" description="Helical" evidence="2">
    <location>
        <begin position="351"/>
        <end position="369"/>
    </location>
</feature>
<gene>
    <name evidence="3" type="ORF">BGZ65_009684</name>
</gene>
<name>A0A9P6MKC4_9FUNG</name>
<feature type="compositionally biased region" description="Basic and acidic residues" evidence="1">
    <location>
        <begin position="209"/>
        <end position="228"/>
    </location>
</feature>
<evidence type="ECO:0000256" key="2">
    <source>
        <dbReference type="SAM" id="Phobius"/>
    </source>
</evidence>
<feature type="transmembrane region" description="Helical" evidence="2">
    <location>
        <begin position="381"/>
        <end position="399"/>
    </location>
</feature>
<feature type="transmembrane region" description="Helical" evidence="2">
    <location>
        <begin position="72"/>
        <end position="91"/>
    </location>
</feature>
<organism evidence="3 4">
    <name type="scientific">Modicella reniformis</name>
    <dbReference type="NCBI Taxonomy" id="1440133"/>
    <lineage>
        <taxon>Eukaryota</taxon>
        <taxon>Fungi</taxon>
        <taxon>Fungi incertae sedis</taxon>
        <taxon>Mucoromycota</taxon>
        <taxon>Mortierellomycotina</taxon>
        <taxon>Mortierellomycetes</taxon>
        <taxon>Mortierellales</taxon>
        <taxon>Mortierellaceae</taxon>
        <taxon>Modicella</taxon>
    </lineage>
</organism>
<keyword evidence="4" id="KW-1185">Reference proteome</keyword>
<evidence type="ECO:0000313" key="4">
    <source>
        <dbReference type="Proteomes" id="UP000749646"/>
    </source>
</evidence>
<feature type="transmembrane region" description="Helical" evidence="2">
    <location>
        <begin position="39"/>
        <end position="60"/>
    </location>
</feature>
<feature type="transmembrane region" description="Helical" evidence="2">
    <location>
        <begin position="317"/>
        <end position="339"/>
    </location>
</feature>
<dbReference type="Proteomes" id="UP000749646">
    <property type="component" value="Unassembled WGS sequence"/>
</dbReference>
<protein>
    <recommendedName>
        <fullName evidence="5">TLC domain-containing protein</fullName>
    </recommendedName>
</protein>
<feature type="region of interest" description="Disordered" evidence="1">
    <location>
        <begin position="198"/>
        <end position="233"/>
    </location>
</feature>
<dbReference type="EMBL" id="JAAAHW010000152">
    <property type="protein sequence ID" value="KAG0005978.1"/>
    <property type="molecule type" value="Genomic_DNA"/>
</dbReference>
<sequence length="504" mass="58003">MSINSPLSSLPSSVLTTLIHVFGFDDARFSPSDWSFERNPFWTTYLLTIVVYPCLFYLTWYINPSMSRNKLGLSWVLGFYSATLFTIAGIYEVRHLRTIFNAAVDLPPTTTITTATNIVATTFPISTEVLDLTTTAAKDICYPILKTGVLALVATLPSFMRLDPGSSLKYYCFSDLSWPRRGSDHNSTWSEDFDFSAASSPSTSTTTESFHRNTKDGAINHDHRDPHQSSKQGPLSLRHRVFQSQMQRPHLFFSLENYPDDGRIGPHIVAANFQAFLLVDLILGFIYYRKQLEPFSTVVHHIIYYFIVIHMRAGDMLSVFCICGTPIEASSIWLAFGRMFPHRRTPMIERLYLVCFVSTRLIYVGLLWHEIFFNYPDKSVAFLYTITISLHVYWFVLYLKTQKRFKAKQRSQQLQQVLQSLANTAKTAYVGNDNKDDCLMMAKSKMNDYSSRNSHEHFKQQRRRFESDRFDATENRVSIELSEREYHPSPLTRDPFPRGGAQIV</sequence>
<comment type="caution">
    <text evidence="3">The sequence shown here is derived from an EMBL/GenBank/DDBJ whole genome shotgun (WGS) entry which is preliminary data.</text>
</comment>
<reference evidence="3" key="1">
    <citation type="journal article" date="2020" name="Fungal Divers.">
        <title>Resolving the Mortierellaceae phylogeny through synthesis of multi-gene phylogenetics and phylogenomics.</title>
        <authorList>
            <person name="Vandepol N."/>
            <person name="Liber J."/>
            <person name="Desiro A."/>
            <person name="Na H."/>
            <person name="Kennedy M."/>
            <person name="Barry K."/>
            <person name="Grigoriev I.V."/>
            <person name="Miller A.N."/>
            <person name="O'Donnell K."/>
            <person name="Stajich J.E."/>
            <person name="Bonito G."/>
        </authorList>
    </citation>
    <scope>NUCLEOTIDE SEQUENCE</scope>
    <source>
        <strain evidence="3">MES-2147</strain>
    </source>
</reference>
<feature type="compositionally biased region" description="Low complexity" evidence="1">
    <location>
        <begin position="198"/>
        <end position="208"/>
    </location>
</feature>
<evidence type="ECO:0008006" key="5">
    <source>
        <dbReference type="Google" id="ProtNLM"/>
    </source>
</evidence>